<keyword evidence="1" id="KW-1133">Transmembrane helix</keyword>
<dbReference type="Proteomes" id="UP000647339">
    <property type="component" value="Unassembled WGS sequence"/>
</dbReference>
<evidence type="ECO:0000256" key="2">
    <source>
        <dbReference type="SAM" id="SignalP"/>
    </source>
</evidence>
<organism evidence="3 4">
    <name type="scientific">Echinicola rosea</name>
    <dbReference type="NCBI Taxonomy" id="1807691"/>
    <lineage>
        <taxon>Bacteria</taxon>
        <taxon>Pseudomonadati</taxon>
        <taxon>Bacteroidota</taxon>
        <taxon>Cytophagia</taxon>
        <taxon>Cytophagales</taxon>
        <taxon>Cyclobacteriaceae</taxon>
        <taxon>Echinicola</taxon>
    </lineage>
</organism>
<dbReference type="Pfam" id="PF14093">
    <property type="entry name" value="DUF4271"/>
    <property type="match status" value="1"/>
</dbReference>
<feature type="transmembrane region" description="Helical" evidence="1">
    <location>
        <begin position="243"/>
        <end position="263"/>
    </location>
</feature>
<dbReference type="InterPro" id="IPR025367">
    <property type="entry name" value="DUF4271"/>
</dbReference>
<protein>
    <recommendedName>
        <fullName evidence="5">DUF4271 domain-containing protein</fullName>
    </recommendedName>
</protein>
<dbReference type="RefSeq" id="WP_229683517.1">
    <property type="nucleotide sequence ID" value="NZ_BMIU01000025.1"/>
</dbReference>
<keyword evidence="2" id="KW-0732">Signal</keyword>
<keyword evidence="1" id="KW-0472">Membrane</keyword>
<accession>A0ABQ1VAZ3</accession>
<feature type="chain" id="PRO_5045751781" description="DUF4271 domain-containing protein" evidence="2">
    <location>
        <begin position="24"/>
        <end position="368"/>
    </location>
</feature>
<evidence type="ECO:0000256" key="1">
    <source>
        <dbReference type="SAM" id="Phobius"/>
    </source>
</evidence>
<feature type="transmembrane region" description="Helical" evidence="1">
    <location>
        <begin position="283"/>
        <end position="307"/>
    </location>
</feature>
<gene>
    <name evidence="3" type="ORF">GCM10011339_39170</name>
</gene>
<feature type="transmembrane region" description="Helical" evidence="1">
    <location>
        <begin position="313"/>
        <end position="335"/>
    </location>
</feature>
<keyword evidence="4" id="KW-1185">Reference proteome</keyword>
<name>A0ABQ1VAZ3_9BACT</name>
<feature type="transmembrane region" description="Helical" evidence="1">
    <location>
        <begin position="153"/>
        <end position="172"/>
    </location>
</feature>
<keyword evidence="1" id="KW-0812">Transmembrane</keyword>
<reference evidence="4" key="1">
    <citation type="journal article" date="2019" name="Int. J. Syst. Evol. Microbiol.">
        <title>The Global Catalogue of Microorganisms (GCM) 10K type strain sequencing project: providing services to taxonomists for standard genome sequencing and annotation.</title>
        <authorList>
            <consortium name="The Broad Institute Genomics Platform"/>
            <consortium name="The Broad Institute Genome Sequencing Center for Infectious Disease"/>
            <person name="Wu L."/>
            <person name="Ma J."/>
        </authorList>
    </citation>
    <scope>NUCLEOTIDE SEQUENCE [LARGE SCALE GENOMIC DNA]</scope>
    <source>
        <strain evidence="4">CGMCC 1.15407</strain>
    </source>
</reference>
<dbReference type="EMBL" id="BMIU01000025">
    <property type="protein sequence ID" value="GGF46770.1"/>
    <property type="molecule type" value="Genomic_DNA"/>
</dbReference>
<feature type="transmembrane region" description="Helical" evidence="1">
    <location>
        <begin position="204"/>
        <end position="223"/>
    </location>
</feature>
<evidence type="ECO:0000313" key="4">
    <source>
        <dbReference type="Proteomes" id="UP000647339"/>
    </source>
</evidence>
<comment type="caution">
    <text evidence="3">The sequence shown here is derived from an EMBL/GenBank/DDBJ whole genome shotgun (WGS) entry which is preliminary data.</text>
</comment>
<sequence>MKRGFKGLTAMLVMMFLFGALHAQVLENYNPKIVIEQKYELIPSAVLAKVNLNLEDYPMSSFQLEFPEKSAVFLGEKLWLYASSDTSFIISLKALKELGGERTQSLPLTVYKEGIDSDRLSVKKGVFRNGRPVEGGVNVPNEQLREKDPVKDFMILAFVVVLALVALFKVTYPMVFQSALRPVSLFQEEFSEGSSGMKLFSSDVIFYMLVFSMLMSLFAFSFLHLAGHGILDEYLGDGLNSLLLIWLSGAVLFMVMSFLKYLWIKIFAVVYHLDKIDFSQFFYLVKSLMLVLLILYIVVMGFYLQGYAAMDDIMNYAVCLFLVVYLVGIFRLFYLMLKKVPFKSYHLFSYLCSSELVPFLVIVKLIVG</sequence>
<evidence type="ECO:0008006" key="5">
    <source>
        <dbReference type="Google" id="ProtNLM"/>
    </source>
</evidence>
<feature type="signal peptide" evidence="2">
    <location>
        <begin position="1"/>
        <end position="23"/>
    </location>
</feature>
<evidence type="ECO:0000313" key="3">
    <source>
        <dbReference type="EMBL" id="GGF46770.1"/>
    </source>
</evidence>
<proteinExistence type="predicted"/>